<comment type="caution">
    <text evidence="2">The sequence shown here is derived from an EMBL/GenBank/DDBJ whole genome shotgun (WGS) entry which is preliminary data.</text>
</comment>
<evidence type="ECO:0000256" key="1">
    <source>
        <dbReference type="SAM" id="MobiDB-lite"/>
    </source>
</evidence>
<organism evidence="2 3">
    <name type="scientific">Pleurodeles waltl</name>
    <name type="common">Iberian ribbed newt</name>
    <dbReference type="NCBI Taxonomy" id="8319"/>
    <lineage>
        <taxon>Eukaryota</taxon>
        <taxon>Metazoa</taxon>
        <taxon>Chordata</taxon>
        <taxon>Craniata</taxon>
        <taxon>Vertebrata</taxon>
        <taxon>Euteleostomi</taxon>
        <taxon>Amphibia</taxon>
        <taxon>Batrachia</taxon>
        <taxon>Caudata</taxon>
        <taxon>Salamandroidea</taxon>
        <taxon>Salamandridae</taxon>
        <taxon>Pleurodelinae</taxon>
        <taxon>Pleurodeles</taxon>
    </lineage>
</organism>
<sequence length="97" mass="11333">MIPTQSDRKILPKVHLSPVAQRLRPPESARQRSPARARRTEPCKTDRLDEVAWERRVNIVVITGKNWDQVVVITVAARCPDHDWMWRTEERKESPSP</sequence>
<feature type="region of interest" description="Disordered" evidence="1">
    <location>
        <begin position="1"/>
        <end position="43"/>
    </location>
</feature>
<protein>
    <submittedName>
        <fullName evidence="2">Uncharacterized protein</fullName>
    </submittedName>
</protein>
<accession>A0AAV7M468</accession>
<feature type="compositionally biased region" description="Basic and acidic residues" evidence="1">
    <location>
        <begin position="1"/>
        <end position="10"/>
    </location>
</feature>
<dbReference type="Proteomes" id="UP001066276">
    <property type="component" value="Chromosome 10"/>
</dbReference>
<dbReference type="AlphaFoldDB" id="A0AAV7M468"/>
<name>A0AAV7M468_PLEWA</name>
<keyword evidence="3" id="KW-1185">Reference proteome</keyword>
<proteinExistence type="predicted"/>
<evidence type="ECO:0000313" key="3">
    <source>
        <dbReference type="Proteomes" id="UP001066276"/>
    </source>
</evidence>
<dbReference type="EMBL" id="JANPWB010000014">
    <property type="protein sequence ID" value="KAJ1098201.1"/>
    <property type="molecule type" value="Genomic_DNA"/>
</dbReference>
<gene>
    <name evidence="2" type="ORF">NDU88_003317</name>
</gene>
<reference evidence="2" key="1">
    <citation type="journal article" date="2022" name="bioRxiv">
        <title>Sequencing and chromosome-scale assembly of the giantPleurodeles waltlgenome.</title>
        <authorList>
            <person name="Brown T."/>
            <person name="Elewa A."/>
            <person name="Iarovenko S."/>
            <person name="Subramanian E."/>
            <person name="Araus A.J."/>
            <person name="Petzold A."/>
            <person name="Susuki M."/>
            <person name="Suzuki K.-i.T."/>
            <person name="Hayashi T."/>
            <person name="Toyoda A."/>
            <person name="Oliveira C."/>
            <person name="Osipova E."/>
            <person name="Leigh N.D."/>
            <person name="Simon A."/>
            <person name="Yun M.H."/>
        </authorList>
    </citation>
    <scope>NUCLEOTIDE SEQUENCE</scope>
    <source>
        <strain evidence="2">20211129_DDA</strain>
        <tissue evidence="2">Liver</tissue>
    </source>
</reference>
<evidence type="ECO:0000313" key="2">
    <source>
        <dbReference type="EMBL" id="KAJ1098201.1"/>
    </source>
</evidence>